<evidence type="ECO:0000313" key="2">
    <source>
        <dbReference type="Proteomes" id="UP001597459"/>
    </source>
</evidence>
<accession>A0ABW5NCC6</accession>
<gene>
    <name evidence="1" type="ORF">ACFSTE_18130</name>
</gene>
<protein>
    <submittedName>
        <fullName evidence="1">Uncharacterized protein</fullName>
    </submittedName>
</protein>
<organism evidence="1 2">
    <name type="scientific">Aquimarina hainanensis</name>
    <dbReference type="NCBI Taxonomy" id="1578017"/>
    <lineage>
        <taxon>Bacteria</taxon>
        <taxon>Pseudomonadati</taxon>
        <taxon>Bacteroidota</taxon>
        <taxon>Flavobacteriia</taxon>
        <taxon>Flavobacteriales</taxon>
        <taxon>Flavobacteriaceae</taxon>
        <taxon>Aquimarina</taxon>
    </lineage>
</organism>
<reference evidence="2" key="1">
    <citation type="journal article" date="2019" name="Int. J. Syst. Evol. Microbiol.">
        <title>The Global Catalogue of Microorganisms (GCM) 10K type strain sequencing project: providing services to taxonomists for standard genome sequencing and annotation.</title>
        <authorList>
            <consortium name="The Broad Institute Genomics Platform"/>
            <consortium name="The Broad Institute Genome Sequencing Center for Infectious Disease"/>
            <person name="Wu L."/>
            <person name="Ma J."/>
        </authorList>
    </citation>
    <scope>NUCLEOTIDE SEQUENCE [LARGE SCALE GENOMIC DNA]</scope>
    <source>
        <strain evidence="2">KCTC 42423</strain>
    </source>
</reference>
<name>A0ABW5NCC6_9FLAO</name>
<proteinExistence type="predicted"/>
<dbReference type="EMBL" id="JBHULX010000039">
    <property type="protein sequence ID" value="MFD2592761.1"/>
    <property type="molecule type" value="Genomic_DNA"/>
</dbReference>
<dbReference type="Proteomes" id="UP001597459">
    <property type="component" value="Unassembled WGS sequence"/>
</dbReference>
<dbReference type="RefSeq" id="WP_176030253.1">
    <property type="nucleotide sequence ID" value="NZ_JBHSJV010000001.1"/>
</dbReference>
<keyword evidence="2" id="KW-1185">Reference proteome</keyword>
<comment type="caution">
    <text evidence="1">The sequence shown here is derived from an EMBL/GenBank/DDBJ whole genome shotgun (WGS) entry which is preliminary data.</text>
</comment>
<evidence type="ECO:0000313" key="1">
    <source>
        <dbReference type="EMBL" id="MFD2592761.1"/>
    </source>
</evidence>
<sequence length="134" mass="15503">MEAHSHLSNQEFERQFATCSLDPSLFSHEAHLRLAWIHIKKYGLAKAEENIQKQLQDFVAYVGAMDKYHVTITIMAIRAVDHFMKQSNTDNFQDFINESPQLKTDFKALVRSHYTNDIFTVAKARTEFVAPDIV</sequence>